<keyword evidence="3" id="KW-1185">Reference proteome</keyword>
<dbReference type="Proteomes" id="UP000587527">
    <property type="component" value="Unassembled WGS sequence"/>
</dbReference>
<dbReference type="EMBL" id="JACHMN010000003">
    <property type="protein sequence ID" value="MBB5873324.1"/>
    <property type="molecule type" value="Genomic_DNA"/>
</dbReference>
<sequence>MTRSWAAAAAAAADGRSVVLSVPKAIPGDVIRATGTGWPGGQLIQIVTCGELALPGSSSCDMPGAIATTVKGDGTFALDIVIGDPPRPCPCVVHVASVGAGEAGHVDSPIEIVGHKTGPTPVPGRTSTVLEVIEARLTGGGSVSAWFGGAQHRTLVYTIRNAGPGAVTGVPLTVRVGRSEDAVPAPSTGELRAGQTRTYEVAVTIPFAAFGDYPVTVEVAGAGRARAVHSAYPWGLVLVNLLGLVLIAVGVARRVRRVRVRGHGPALAADADVLLPSVVRVPSLGAYLVFDDAPGTGRLRRLSGGQLATPDLRELLEHRPESASAVVDLEALDDYLAARQSEGVTRG</sequence>
<feature type="transmembrane region" description="Helical" evidence="1">
    <location>
        <begin position="231"/>
        <end position="252"/>
    </location>
</feature>
<organism evidence="2 3">
    <name type="scientific">Allocatelliglobosispora scoriae</name>
    <dbReference type="NCBI Taxonomy" id="643052"/>
    <lineage>
        <taxon>Bacteria</taxon>
        <taxon>Bacillati</taxon>
        <taxon>Actinomycetota</taxon>
        <taxon>Actinomycetes</taxon>
        <taxon>Micromonosporales</taxon>
        <taxon>Micromonosporaceae</taxon>
        <taxon>Allocatelliglobosispora</taxon>
    </lineage>
</organism>
<reference evidence="2 3" key="1">
    <citation type="submission" date="2020-08" db="EMBL/GenBank/DDBJ databases">
        <title>Sequencing the genomes of 1000 actinobacteria strains.</title>
        <authorList>
            <person name="Klenk H.-P."/>
        </authorList>
    </citation>
    <scope>NUCLEOTIDE SEQUENCE [LARGE SCALE GENOMIC DNA]</scope>
    <source>
        <strain evidence="2 3">DSM 45362</strain>
    </source>
</reference>
<dbReference type="AlphaFoldDB" id="A0A841BYW1"/>
<gene>
    <name evidence="2" type="ORF">F4553_006758</name>
</gene>
<evidence type="ECO:0000313" key="3">
    <source>
        <dbReference type="Proteomes" id="UP000587527"/>
    </source>
</evidence>
<dbReference type="RefSeq" id="WP_184844339.1">
    <property type="nucleotide sequence ID" value="NZ_JACHMN010000003.1"/>
</dbReference>
<proteinExistence type="predicted"/>
<evidence type="ECO:0000256" key="1">
    <source>
        <dbReference type="SAM" id="Phobius"/>
    </source>
</evidence>
<keyword evidence="1" id="KW-0812">Transmembrane</keyword>
<evidence type="ECO:0000313" key="2">
    <source>
        <dbReference type="EMBL" id="MBB5873324.1"/>
    </source>
</evidence>
<keyword evidence="1" id="KW-1133">Transmembrane helix</keyword>
<protein>
    <submittedName>
        <fullName evidence="2">Uncharacterized protein</fullName>
    </submittedName>
</protein>
<keyword evidence="1" id="KW-0472">Membrane</keyword>
<accession>A0A841BYW1</accession>
<comment type="caution">
    <text evidence="2">The sequence shown here is derived from an EMBL/GenBank/DDBJ whole genome shotgun (WGS) entry which is preliminary data.</text>
</comment>
<name>A0A841BYW1_9ACTN</name>